<accession>A0A914YA74</accession>
<evidence type="ECO:0000259" key="1">
    <source>
        <dbReference type="Pfam" id="PF10551"/>
    </source>
</evidence>
<dbReference type="PANTHER" id="PTHR47160">
    <property type="entry name" value="PUTATIVE-RELATED"/>
    <property type="match status" value="1"/>
</dbReference>
<dbReference type="InterPro" id="IPR018289">
    <property type="entry name" value="MULE_transposase_dom"/>
</dbReference>
<dbReference type="PANTHER" id="PTHR47160:SF10">
    <property type="entry name" value="MULE TRANSPOSASE DOMAIN-CONTAINING PROTEIN"/>
    <property type="match status" value="1"/>
</dbReference>
<organism evidence="2 3">
    <name type="scientific">Panagrolaimus superbus</name>
    <dbReference type="NCBI Taxonomy" id="310955"/>
    <lineage>
        <taxon>Eukaryota</taxon>
        <taxon>Metazoa</taxon>
        <taxon>Ecdysozoa</taxon>
        <taxon>Nematoda</taxon>
        <taxon>Chromadorea</taxon>
        <taxon>Rhabditida</taxon>
        <taxon>Tylenchina</taxon>
        <taxon>Panagrolaimomorpha</taxon>
        <taxon>Panagrolaimoidea</taxon>
        <taxon>Panagrolaimidae</taxon>
        <taxon>Panagrolaimus</taxon>
    </lineage>
</organism>
<name>A0A914YA74_9BILA</name>
<dbReference type="AlphaFoldDB" id="A0A914YA74"/>
<dbReference type="WBParaSite" id="PSU_v2.g14417.t1">
    <property type="protein sequence ID" value="PSU_v2.g14417.t1"/>
    <property type="gene ID" value="PSU_v2.g14417"/>
</dbReference>
<evidence type="ECO:0000313" key="3">
    <source>
        <dbReference type="WBParaSite" id="PSU_v2.g14417.t1"/>
    </source>
</evidence>
<reference evidence="3" key="1">
    <citation type="submission" date="2022-11" db="UniProtKB">
        <authorList>
            <consortium name="WormBaseParasite"/>
        </authorList>
    </citation>
    <scope>IDENTIFICATION</scope>
</reference>
<protein>
    <submittedName>
        <fullName evidence="3">MULE transposase domain-containing protein</fullName>
    </submittedName>
</protein>
<dbReference type="Pfam" id="PF10551">
    <property type="entry name" value="MULE"/>
    <property type="match status" value="1"/>
</dbReference>
<evidence type="ECO:0000313" key="2">
    <source>
        <dbReference type="Proteomes" id="UP000887577"/>
    </source>
</evidence>
<sequence>MKNAAERAIDIVSDTRTSVPIVVQQSLPESNSLKRRVHRVRQNENGFPEAPPNLSELVIPPALENISMRDPDGGENIEEAFVVHDSGPETGNRRFLIFSCALLLQFLATSANWFLDATFKTVPNLAYQLLVVHGQHNGSRTTVPCAYILLNNKDRNIYEDALSALKTLVGNISPETVMMDFEIGLHSAFRTVFPETDISACFFHLCENIRRKIADVGLRVAVRDNHQLALSMAMIRALAFVPVEHVVRGFEILSHHFAATYSERADYPAILEVLRYFEDNYIGKKVRNRRSPPVFALELWNVYEQTIESCPRTNNSVEGSHNKLHSFFDCDHPSFFKFIDLLRKHVKTVEADIYDLRAGKNISRPLSRSWALLELRKMRLLESFDSDDILGFLREMAGLLANH</sequence>
<proteinExistence type="predicted"/>
<feature type="domain" description="MULE transposase" evidence="1">
    <location>
        <begin position="113"/>
        <end position="208"/>
    </location>
</feature>
<keyword evidence="2" id="KW-1185">Reference proteome</keyword>
<dbReference type="Proteomes" id="UP000887577">
    <property type="component" value="Unplaced"/>
</dbReference>